<feature type="region of interest" description="Disordered" evidence="1">
    <location>
        <begin position="321"/>
        <end position="375"/>
    </location>
</feature>
<evidence type="ECO:0000256" key="2">
    <source>
        <dbReference type="SAM" id="Phobius"/>
    </source>
</evidence>
<proteinExistence type="predicted"/>
<evidence type="ECO:0000259" key="3">
    <source>
        <dbReference type="Pfam" id="PF01757"/>
    </source>
</evidence>
<gene>
    <name evidence="4" type="ORF">LRS13_05815</name>
</gene>
<protein>
    <submittedName>
        <fullName evidence="4">Acyltransferase</fullName>
    </submittedName>
</protein>
<sequence>MEATPRTRYLDGLRGLAALQVILHHTYLTVYPLDQGVYPTGLTKLATSSMMISGLGVTVFIVLSGYALSMSAHRRGWALPGGTMPFLRRRARRLLPVYYVVLAVSLVLGLTVLSEETGAHWDISVPFSGLDVLGHLLVLQDVIGQPYAINHPLWSIALTFHLYLLFPVLLACAVRWGIGRVAVWALALTTPIAVAAFMTPGSVLILRQLQFVGVFAAGMATLAIVRADGVVTVRGRERRPPWPALAVVLFMVWAAAPLNHLNHVPFALGVCCLLVALGTGESHPPAADARVARHRLDGGRVAEPVPHPRAHRPWRVAHGAAARGTRCRRHPDPRPPPPAGGRGVTARRLAVSPVRRAAPGAAGAGARPAGRHRTRRRACLLSLRRRREHTVPRLGIDRLSVRLTMCVTRSHHLERLWITL</sequence>
<keyword evidence="4" id="KW-0808">Transferase</keyword>
<dbReference type="Proteomes" id="UP001058860">
    <property type="component" value="Chromosome"/>
</dbReference>
<dbReference type="PANTHER" id="PTHR23028">
    <property type="entry name" value="ACETYLTRANSFERASE"/>
    <property type="match status" value="1"/>
</dbReference>
<evidence type="ECO:0000313" key="5">
    <source>
        <dbReference type="Proteomes" id="UP001058860"/>
    </source>
</evidence>
<feature type="transmembrane region" description="Helical" evidence="2">
    <location>
        <begin position="12"/>
        <end position="33"/>
    </location>
</feature>
<dbReference type="EMBL" id="CP088295">
    <property type="protein sequence ID" value="UUY05045.1"/>
    <property type="molecule type" value="Genomic_DNA"/>
</dbReference>
<name>A0ABY5PKU9_9ACTN</name>
<keyword evidence="2" id="KW-0472">Membrane</keyword>
<dbReference type="PANTHER" id="PTHR23028:SF131">
    <property type="entry name" value="BLR2367 PROTEIN"/>
    <property type="match status" value="1"/>
</dbReference>
<evidence type="ECO:0000256" key="1">
    <source>
        <dbReference type="SAM" id="MobiDB-lite"/>
    </source>
</evidence>
<keyword evidence="5" id="KW-1185">Reference proteome</keyword>
<dbReference type="Pfam" id="PF01757">
    <property type="entry name" value="Acyl_transf_3"/>
    <property type="match status" value="1"/>
</dbReference>
<feature type="transmembrane region" description="Helical" evidence="2">
    <location>
        <begin position="94"/>
        <end position="113"/>
    </location>
</feature>
<keyword evidence="4" id="KW-0012">Acyltransferase</keyword>
<feature type="domain" description="Acyltransferase 3" evidence="3">
    <location>
        <begin position="9"/>
        <end position="277"/>
    </location>
</feature>
<feature type="transmembrane region" description="Helical" evidence="2">
    <location>
        <begin position="241"/>
        <end position="258"/>
    </location>
</feature>
<evidence type="ECO:0000313" key="4">
    <source>
        <dbReference type="EMBL" id="UUY05045.1"/>
    </source>
</evidence>
<feature type="transmembrane region" description="Helical" evidence="2">
    <location>
        <begin position="45"/>
        <end position="68"/>
    </location>
</feature>
<accession>A0ABY5PKU9</accession>
<dbReference type="GO" id="GO:0016746">
    <property type="term" value="F:acyltransferase activity"/>
    <property type="evidence" value="ECO:0007669"/>
    <property type="project" value="UniProtKB-KW"/>
</dbReference>
<reference evidence="5" key="1">
    <citation type="submission" date="2021-11" db="EMBL/GenBank/DDBJ databases">
        <title>Cultivation dependent microbiological survey of springs from the worlds oldest radium mine currently devoted to the extraction of radon-saturated water.</title>
        <authorList>
            <person name="Kapinusova G."/>
            <person name="Smrhova T."/>
            <person name="Strejcek M."/>
            <person name="Suman J."/>
            <person name="Jani K."/>
            <person name="Pajer P."/>
            <person name="Uhlik O."/>
        </authorList>
    </citation>
    <scope>NUCLEOTIDE SEQUENCE [LARGE SCALE GENOMIC DNA]</scope>
    <source>
        <strain evidence="5">J379</strain>
    </source>
</reference>
<dbReference type="InterPro" id="IPR002656">
    <property type="entry name" value="Acyl_transf_3_dom"/>
</dbReference>
<feature type="transmembrane region" description="Helical" evidence="2">
    <location>
        <begin position="211"/>
        <end position="229"/>
    </location>
</feature>
<keyword evidence="2" id="KW-1133">Transmembrane helix</keyword>
<dbReference type="RefSeq" id="WP_353865514.1">
    <property type="nucleotide sequence ID" value="NZ_CP088295.1"/>
</dbReference>
<dbReference type="InterPro" id="IPR050879">
    <property type="entry name" value="Acyltransferase_3"/>
</dbReference>
<keyword evidence="2" id="KW-0812">Transmembrane</keyword>
<feature type="transmembrane region" description="Helical" evidence="2">
    <location>
        <begin position="181"/>
        <end position="205"/>
    </location>
</feature>
<organism evidence="4 5">
    <name type="scientific">Svornostia abyssi</name>
    <dbReference type="NCBI Taxonomy" id="2898438"/>
    <lineage>
        <taxon>Bacteria</taxon>
        <taxon>Bacillati</taxon>
        <taxon>Actinomycetota</taxon>
        <taxon>Thermoleophilia</taxon>
        <taxon>Solirubrobacterales</taxon>
        <taxon>Baekduiaceae</taxon>
        <taxon>Svornostia</taxon>
    </lineage>
</organism>
<feature type="transmembrane region" description="Helical" evidence="2">
    <location>
        <begin position="153"/>
        <end position="174"/>
    </location>
</feature>
<feature type="compositionally biased region" description="Low complexity" evidence="1">
    <location>
        <begin position="355"/>
        <end position="368"/>
    </location>
</feature>